<dbReference type="Proteomes" id="UP000005013">
    <property type="component" value="Chromosome"/>
</dbReference>
<dbReference type="InterPro" id="IPR036945">
    <property type="entry name" value="DAGK_sf"/>
</dbReference>
<evidence type="ECO:0000256" key="13">
    <source>
        <dbReference type="ARBA" id="ARBA00022840"/>
    </source>
</evidence>
<comment type="similarity">
    <text evidence="2 24">Belongs to the bacterial diacylglycerol kinase family.</text>
</comment>
<feature type="transmembrane region" description="Helical" evidence="24">
    <location>
        <begin position="48"/>
        <end position="67"/>
    </location>
</feature>
<evidence type="ECO:0000256" key="17">
    <source>
        <dbReference type="ARBA" id="ARBA00023136"/>
    </source>
</evidence>
<evidence type="ECO:0000256" key="2">
    <source>
        <dbReference type="ARBA" id="ARBA00005967"/>
    </source>
</evidence>
<proteinExistence type="inferred from homology"/>
<feature type="transmembrane region" description="Helical" evidence="24">
    <location>
        <begin position="73"/>
        <end position="93"/>
    </location>
</feature>
<evidence type="ECO:0000256" key="22">
    <source>
        <dbReference type="PIRSR" id="PIRSR600829-3"/>
    </source>
</evidence>
<dbReference type="GO" id="GO:0006654">
    <property type="term" value="P:phosphatidic acid biosynthetic process"/>
    <property type="evidence" value="ECO:0007669"/>
    <property type="project" value="InterPro"/>
</dbReference>
<feature type="binding site" evidence="22">
    <location>
        <position position="94"/>
    </location>
    <ligand>
        <name>ATP</name>
        <dbReference type="ChEBI" id="CHEBI:30616"/>
    </ligand>
</feature>
<keyword evidence="10 23" id="KW-0479">Metal-binding</keyword>
<keyword evidence="12 24" id="KW-0418">Kinase</keyword>
<keyword evidence="11 22" id="KW-0547">Nucleotide-binding</keyword>
<sequence length="141" mass="15989">MPTSLVLNNLMNTNPPLKPQKAKGIKRIIKAFFYSKDGLKCAWIEESAFRQVLILALICIILASYLAKDFLEWGLLILPCFLSVVIELFNSSIEKAVDYTGTEFHPLAKKAKDIASSAQLIGLIFWAFIWGRYLLMLYQSN</sequence>
<organism evidence="25 26">
    <name type="scientific">Helicobacter cetorum (strain ATCC BAA-540 / CCUG 52418 / MIT 99-5656)</name>
    <dbReference type="NCBI Taxonomy" id="1163745"/>
    <lineage>
        <taxon>Bacteria</taxon>
        <taxon>Pseudomonadati</taxon>
        <taxon>Campylobacterota</taxon>
        <taxon>Epsilonproteobacteria</taxon>
        <taxon>Campylobacterales</taxon>
        <taxon>Helicobacteraceae</taxon>
        <taxon>Helicobacter</taxon>
    </lineage>
</organism>
<dbReference type="STRING" id="1163745.HCD_05140"/>
<dbReference type="PATRIC" id="fig|1163745.3.peg.1085"/>
<comment type="catalytic activity">
    <reaction evidence="24">
        <text>a 1,2-diacyl-sn-glycerol + ATP = a 1,2-diacyl-sn-glycero-3-phosphate + ADP + H(+)</text>
        <dbReference type="Rhea" id="RHEA:10272"/>
        <dbReference type="ChEBI" id="CHEBI:15378"/>
        <dbReference type="ChEBI" id="CHEBI:17815"/>
        <dbReference type="ChEBI" id="CHEBI:30616"/>
        <dbReference type="ChEBI" id="CHEBI:58608"/>
        <dbReference type="ChEBI" id="CHEBI:456216"/>
        <dbReference type="EC" id="2.7.1.107"/>
    </reaction>
</comment>
<feature type="binding site" evidence="22">
    <location>
        <begin position="103"/>
        <end position="105"/>
    </location>
    <ligand>
        <name>ATP</name>
        <dbReference type="ChEBI" id="CHEBI:30616"/>
    </ligand>
</feature>
<comment type="subcellular location">
    <subcellularLocation>
        <location evidence="1">Cell inner membrane</location>
        <topology evidence="1">Multi-pass membrane protein</topology>
    </subcellularLocation>
</comment>
<dbReference type="Pfam" id="PF01219">
    <property type="entry name" value="DAGK_prokar"/>
    <property type="match status" value="1"/>
</dbReference>
<feature type="binding site" evidence="21">
    <location>
        <position position="116"/>
    </location>
    <ligand>
        <name>substrate</name>
    </ligand>
</feature>
<evidence type="ECO:0000256" key="16">
    <source>
        <dbReference type="ARBA" id="ARBA00023098"/>
    </source>
</evidence>
<evidence type="ECO:0000256" key="5">
    <source>
        <dbReference type="ARBA" id="ARBA00022475"/>
    </source>
</evidence>
<dbReference type="HOGENOM" id="CLU_112343_3_0_7"/>
<keyword evidence="7" id="KW-0997">Cell inner membrane</keyword>
<evidence type="ECO:0000313" key="26">
    <source>
        <dbReference type="Proteomes" id="UP000005013"/>
    </source>
</evidence>
<dbReference type="eggNOG" id="COG0818">
    <property type="taxonomic scope" value="Bacteria"/>
</dbReference>
<keyword evidence="15 24" id="KW-1133">Transmembrane helix</keyword>
<accession>I0ESW1</accession>
<feature type="binding site" evidence="21">
    <location>
        <position position="27"/>
    </location>
    <ligand>
        <name>substrate</name>
    </ligand>
</feature>
<evidence type="ECO:0000256" key="19">
    <source>
        <dbReference type="ARBA" id="ARBA00023264"/>
    </source>
</evidence>
<evidence type="ECO:0000256" key="11">
    <source>
        <dbReference type="ARBA" id="ARBA00022741"/>
    </source>
</evidence>
<keyword evidence="13 22" id="KW-0067">ATP-binding</keyword>
<dbReference type="EMBL" id="CP003481">
    <property type="protein sequence ID" value="AFI06030.1"/>
    <property type="molecule type" value="Genomic_DNA"/>
</dbReference>
<keyword evidence="17 24" id="KW-0472">Membrane</keyword>
<protein>
    <recommendedName>
        <fullName evidence="4 24">Diacylglycerol kinase</fullName>
        <ecNumber evidence="3 24">2.7.1.107</ecNumber>
    </recommendedName>
</protein>
<keyword evidence="6" id="KW-0444">Lipid biosynthesis</keyword>
<feature type="binding site" evidence="23">
    <location>
        <position position="94"/>
    </location>
    <ligand>
        <name>a divalent metal cation</name>
        <dbReference type="ChEBI" id="CHEBI:60240"/>
    </ligand>
</feature>
<keyword evidence="18" id="KW-0594">Phospholipid biosynthesis</keyword>
<evidence type="ECO:0000256" key="8">
    <source>
        <dbReference type="ARBA" id="ARBA00022679"/>
    </source>
</evidence>
<feature type="binding site" evidence="22">
    <location>
        <begin position="112"/>
        <end position="113"/>
    </location>
    <ligand>
        <name>ATP</name>
        <dbReference type="ChEBI" id="CHEBI:30616"/>
    </ligand>
</feature>
<dbReference type="GO" id="GO:0046872">
    <property type="term" value="F:metal ion binding"/>
    <property type="evidence" value="ECO:0007669"/>
    <property type="project" value="UniProtKB-KW"/>
</dbReference>
<evidence type="ECO:0000256" key="14">
    <source>
        <dbReference type="ARBA" id="ARBA00022842"/>
    </source>
</evidence>
<evidence type="ECO:0000256" key="23">
    <source>
        <dbReference type="PIRSR" id="PIRSR600829-4"/>
    </source>
</evidence>
<feature type="binding site" evidence="22">
    <location>
        <position position="27"/>
    </location>
    <ligand>
        <name>ATP</name>
        <dbReference type="ChEBI" id="CHEBI:30616"/>
    </ligand>
</feature>
<keyword evidence="8 24" id="KW-0808">Transferase</keyword>
<dbReference type="PANTHER" id="PTHR34299">
    <property type="entry name" value="DIACYLGLYCEROL KINASE"/>
    <property type="match status" value="1"/>
</dbReference>
<keyword evidence="26" id="KW-1185">Reference proteome</keyword>
<evidence type="ECO:0000256" key="1">
    <source>
        <dbReference type="ARBA" id="ARBA00004429"/>
    </source>
</evidence>
<feature type="binding site" evidence="22">
    <location>
        <position position="46"/>
    </location>
    <ligand>
        <name>ATP</name>
        <dbReference type="ChEBI" id="CHEBI:30616"/>
    </ligand>
</feature>
<evidence type="ECO:0000256" key="24">
    <source>
        <dbReference type="RuleBase" id="RU363065"/>
    </source>
</evidence>
<name>I0ESW1_HELCM</name>
<evidence type="ECO:0000256" key="6">
    <source>
        <dbReference type="ARBA" id="ARBA00022516"/>
    </source>
</evidence>
<dbReference type="AlphaFoldDB" id="I0ESW1"/>
<keyword evidence="19 24" id="KW-1208">Phospholipid metabolism</keyword>
<evidence type="ECO:0000256" key="9">
    <source>
        <dbReference type="ARBA" id="ARBA00022692"/>
    </source>
</evidence>
<keyword evidence="14 23" id="KW-0460">Magnesium</keyword>
<evidence type="ECO:0000256" key="18">
    <source>
        <dbReference type="ARBA" id="ARBA00023209"/>
    </source>
</evidence>
<feature type="binding site" evidence="23">
    <location>
        <position position="46"/>
    </location>
    <ligand>
        <name>a divalent metal cation</name>
        <dbReference type="ChEBI" id="CHEBI:60240"/>
    </ligand>
</feature>
<evidence type="ECO:0000256" key="15">
    <source>
        <dbReference type="ARBA" id="ARBA00022989"/>
    </source>
</evidence>
<comment type="cofactor">
    <cofactor evidence="23">
        <name>Mg(2+)</name>
        <dbReference type="ChEBI" id="CHEBI:18420"/>
    </cofactor>
    <text evidence="23">Mn(2+), Zn(2+), Cd(2+) and Co(2+) support activity to lesser extents.</text>
</comment>
<dbReference type="KEGG" id="hcm:HCD_05140"/>
<comment type="function">
    <text evidence="24">Catalyzes the ATP-dependent phosphorylation of sn-l,2-diacylglycerol (DAG) to phosphatidic acid. Involved in the recycling of diacylglycerol produced as a by-product during membrane-derived oligosaccharide (MDO) biosynthesis.</text>
</comment>
<keyword evidence="16 24" id="KW-0443">Lipid metabolism</keyword>
<dbReference type="GO" id="GO:0004143">
    <property type="term" value="F:ATP-dependent diacylglycerol kinase activity"/>
    <property type="evidence" value="ECO:0007669"/>
    <property type="project" value="UniProtKB-EC"/>
</dbReference>
<feature type="binding site" evidence="22">
    <location>
        <position position="34"/>
    </location>
    <ligand>
        <name>ATP</name>
        <dbReference type="ChEBI" id="CHEBI:30616"/>
    </ligand>
</feature>
<feature type="active site" description="Proton acceptor" evidence="20">
    <location>
        <position position="87"/>
    </location>
</feature>
<dbReference type="GO" id="GO:0005886">
    <property type="term" value="C:plasma membrane"/>
    <property type="evidence" value="ECO:0007669"/>
    <property type="project" value="UniProtKB-SubCell"/>
</dbReference>
<evidence type="ECO:0000256" key="10">
    <source>
        <dbReference type="ARBA" id="ARBA00022723"/>
    </source>
</evidence>
<dbReference type="InterPro" id="IPR033718">
    <property type="entry name" value="DAGK_prok"/>
</dbReference>
<keyword evidence="5" id="KW-1003">Cell membrane</keyword>
<dbReference type="InterPro" id="IPR000829">
    <property type="entry name" value="DAGK"/>
</dbReference>
<feature type="binding site" evidence="21">
    <location>
        <position position="87"/>
    </location>
    <ligand>
        <name>substrate</name>
    </ligand>
</feature>
<feature type="transmembrane region" description="Helical" evidence="24">
    <location>
        <begin position="114"/>
        <end position="135"/>
    </location>
</feature>
<evidence type="ECO:0000256" key="20">
    <source>
        <dbReference type="PIRSR" id="PIRSR600829-1"/>
    </source>
</evidence>
<dbReference type="CDD" id="cd14264">
    <property type="entry name" value="DAGK_IM"/>
    <property type="match status" value="1"/>
</dbReference>
<evidence type="ECO:0000256" key="3">
    <source>
        <dbReference type="ARBA" id="ARBA00012133"/>
    </source>
</evidence>
<evidence type="ECO:0000313" key="25">
    <source>
        <dbReference type="EMBL" id="AFI06030.1"/>
    </source>
</evidence>
<reference evidence="25 26" key="1">
    <citation type="journal article" date="2013" name="PLoS ONE">
        <title>Sequence Divergence and Conservation in Genomes ofHelicobacter cetorum Strains from a Dolphin and a Whale.</title>
        <authorList>
            <person name="Kersulyte D."/>
            <person name="Rossi M."/>
            <person name="Berg D.E."/>
        </authorList>
    </citation>
    <scope>NUCLEOTIDE SEQUENCE [LARGE SCALE GENOMIC DNA]</scope>
    <source>
        <strain evidence="25 26">MIT 99-5656</strain>
    </source>
</reference>
<dbReference type="GO" id="GO:0005524">
    <property type="term" value="F:ATP binding"/>
    <property type="evidence" value="ECO:0007669"/>
    <property type="project" value="UniProtKB-KW"/>
</dbReference>
<dbReference type="EC" id="2.7.1.107" evidence="3 24"/>
<evidence type="ECO:0000256" key="4">
    <source>
        <dbReference type="ARBA" id="ARBA00017575"/>
    </source>
</evidence>
<gene>
    <name evidence="25" type="ordered locus">HCD_05140</name>
</gene>
<evidence type="ECO:0000256" key="21">
    <source>
        <dbReference type="PIRSR" id="PIRSR600829-2"/>
    </source>
</evidence>
<keyword evidence="9 24" id="KW-0812">Transmembrane</keyword>
<dbReference type="Gene3D" id="1.10.287.3610">
    <property type="match status" value="1"/>
</dbReference>
<evidence type="ECO:0000256" key="7">
    <source>
        <dbReference type="ARBA" id="ARBA00022519"/>
    </source>
</evidence>
<dbReference type="PANTHER" id="PTHR34299:SF1">
    <property type="entry name" value="DIACYLGLYCEROL KINASE"/>
    <property type="match status" value="1"/>
</dbReference>
<evidence type="ECO:0000256" key="12">
    <source>
        <dbReference type="ARBA" id="ARBA00022777"/>
    </source>
</evidence>